<dbReference type="InterPro" id="IPR002734">
    <property type="entry name" value="RibDG_C"/>
</dbReference>
<comment type="caution">
    <text evidence="2">The sequence shown here is derived from an EMBL/GenBank/DDBJ whole genome shotgun (WGS) entry which is preliminary data.</text>
</comment>
<reference evidence="2 3" key="1">
    <citation type="submission" date="2018-03" db="EMBL/GenBank/DDBJ databases">
        <title>Genomic Encyclopedia of Archaeal and Bacterial Type Strains, Phase II (KMG-II): from individual species to whole genera.</title>
        <authorList>
            <person name="Goeker M."/>
        </authorList>
    </citation>
    <scope>NUCLEOTIDE SEQUENCE [LARGE SCALE GENOMIC DNA]</scope>
    <source>
        <strain evidence="2 3">DSM 45312</strain>
    </source>
</reference>
<dbReference type="Pfam" id="PF01872">
    <property type="entry name" value="RibD_C"/>
    <property type="match status" value="1"/>
</dbReference>
<evidence type="ECO:0000259" key="1">
    <source>
        <dbReference type="Pfam" id="PF01872"/>
    </source>
</evidence>
<dbReference type="Gene3D" id="3.40.430.10">
    <property type="entry name" value="Dihydrofolate Reductase, subunit A"/>
    <property type="match status" value="1"/>
</dbReference>
<dbReference type="AlphaFoldDB" id="A0A2P8DDW0"/>
<evidence type="ECO:0000313" key="3">
    <source>
        <dbReference type="Proteomes" id="UP000240542"/>
    </source>
</evidence>
<accession>A0A2P8DDW0</accession>
<dbReference type="InterPro" id="IPR050765">
    <property type="entry name" value="Riboflavin_Biosynth_HTPR"/>
</dbReference>
<gene>
    <name evidence="2" type="ORF">CLV63_11535</name>
</gene>
<dbReference type="SUPFAM" id="SSF53597">
    <property type="entry name" value="Dihydrofolate reductase-like"/>
    <property type="match status" value="1"/>
</dbReference>
<evidence type="ECO:0000313" key="2">
    <source>
        <dbReference type="EMBL" id="PSK95375.1"/>
    </source>
</evidence>
<dbReference type="GO" id="GO:0009231">
    <property type="term" value="P:riboflavin biosynthetic process"/>
    <property type="evidence" value="ECO:0007669"/>
    <property type="project" value="InterPro"/>
</dbReference>
<sequence>MRKLVYYIGASTDGYIAGPGGEVDFFPVGGAQEAAAYAAWVNERYPETVPTPMREGAGLVGTPNRRFDTVVMGGGTYRVVYEHGLSSPYAHLRQYVVSGGFATAPDPAVTAVGGDPLALVRDLKKEAGGDIWLCGGGGLAGSLLPEIDELILKTYPVVAGAGIPVFAGGFDPTPFTVTAREPFPNGVLITWLARR</sequence>
<feature type="domain" description="Bacterial bifunctional deaminase-reductase C-terminal" evidence="1">
    <location>
        <begin position="114"/>
        <end position="170"/>
    </location>
</feature>
<proteinExistence type="predicted"/>
<dbReference type="OrthoDB" id="195113at2"/>
<organism evidence="2 3">
    <name type="scientific">Murinocardiopsis flavida</name>
    <dbReference type="NCBI Taxonomy" id="645275"/>
    <lineage>
        <taxon>Bacteria</taxon>
        <taxon>Bacillati</taxon>
        <taxon>Actinomycetota</taxon>
        <taxon>Actinomycetes</taxon>
        <taxon>Streptosporangiales</taxon>
        <taxon>Nocardiopsidaceae</taxon>
        <taxon>Murinocardiopsis</taxon>
    </lineage>
</organism>
<dbReference type="InterPro" id="IPR024072">
    <property type="entry name" value="DHFR-like_dom_sf"/>
</dbReference>
<dbReference type="PANTHER" id="PTHR38011">
    <property type="entry name" value="DIHYDROFOLATE REDUCTASE FAMILY PROTEIN (AFU_ORTHOLOGUE AFUA_8G06820)"/>
    <property type="match status" value="1"/>
</dbReference>
<dbReference type="Proteomes" id="UP000240542">
    <property type="component" value="Unassembled WGS sequence"/>
</dbReference>
<keyword evidence="3" id="KW-1185">Reference proteome</keyword>
<dbReference type="RefSeq" id="WP_106584722.1">
    <property type="nucleotide sequence ID" value="NZ_PYGA01000015.1"/>
</dbReference>
<dbReference type="EMBL" id="PYGA01000015">
    <property type="protein sequence ID" value="PSK95375.1"/>
    <property type="molecule type" value="Genomic_DNA"/>
</dbReference>
<dbReference type="GO" id="GO:0008703">
    <property type="term" value="F:5-amino-6-(5-phosphoribosylamino)uracil reductase activity"/>
    <property type="evidence" value="ECO:0007669"/>
    <property type="project" value="InterPro"/>
</dbReference>
<dbReference type="PANTHER" id="PTHR38011:SF11">
    <property type="entry name" value="2,5-DIAMINO-6-RIBOSYLAMINO-4(3H)-PYRIMIDINONE 5'-PHOSPHATE REDUCTASE"/>
    <property type="match status" value="1"/>
</dbReference>
<protein>
    <submittedName>
        <fullName evidence="2">Dihydrofolate reductase</fullName>
    </submittedName>
</protein>
<name>A0A2P8DDW0_9ACTN</name>